<evidence type="ECO:0000256" key="7">
    <source>
        <dbReference type="PROSITE-ProRule" id="PRU10055"/>
    </source>
</evidence>
<dbReference type="EC" id="3.2.1.21" evidence="3"/>
<dbReference type="PRINTS" id="PR00131">
    <property type="entry name" value="GLHYDRLASE1"/>
</dbReference>
<dbReference type="InterPro" id="IPR033132">
    <property type="entry name" value="GH_1_N_CS"/>
</dbReference>
<organism evidence="11 12">
    <name type="scientific">Acanthaster planci</name>
    <name type="common">Crown-of-thorns starfish</name>
    <dbReference type="NCBI Taxonomy" id="133434"/>
    <lineage>
        <taxon>Eukaryota</taxon>
        <taxon>Metazoa</taxon>
        <taxon>Echinodermata</taxon>
        <taxon>Eleutherozoa</taxon>
        <taxon>Asterozoa</taxon>
        <taxon>Asteroidea</taxon>
        <taxon>Valvatacea</taxon>
        <taxon>Valvatida</taxon>
        <taxon>Acanthasteridae</taxon>
        <taxon>Acanthaster</taxon>
    </lineage>
</organism>
<evidence type="ECO:0000256" key="6">
    <source>
        <dbReference type="ARBA" id="ARBA00023295"/>
    </source>
</evidence>
<accession>A0A8B7ZH78</accession>
<dbReference type="Proteomes" id="UP000694845">
    <property type="component" value="Unplaced"/>
</dbReference>
<name>A0A8B7ZH78_ACAPL</name>
<dbReference type="OMA" id="MQWNHHK"/>
<keyword evidence="11" id="KW-1185">Reference proteome</keyword>
<dbReference type="PANTHER" id="PTHR10353:SF36">
    <property type="entry name" value="LP05116P"/>
    <property type="match status" value="1"/>
</dbReference>
<reference evidence="12" key="1">
    <citation type="submission" date="2025-08" db="UniProtKB">
        <authorList>
            <consortium name="RefSeq"/>
        </authorList>
    </citation>
    <scope>IDENTIFICATION</scope>
</reference>
<dbReference type="PROSITE" id="PS00572">
    <property type="entry name" value="GLYCOSYL_HYDROL_F1_1"/>
    <property type="match status" value="1"/>
</dbReference>
<dbReference type="Gene3D" id="3.20.20.80">
    <property type="entry name" value="Glycosidases"/>
    <property type="match status" value="1"/>
</dbReference>
<dbReference type="Pfam" id="PF00232">
    <property type="entry name" value="Glyco_hydro_1"/>
    <property type="match status" value="1"/>
</dbReference>
<gene>
    <name evidence="12" type="primary">LOC110986641</name>
</gene>
<keyword evidence="4 9" id="KW-0378">Hydrolase</keyword>
<evidence type="ECO:0000256" key="4">
    <source>
        <dbReference type="ARBA" id="ARBA00022801"/>
    </source>
</evidence>
<dbReference type="OrthoDB" id="65569at2759"/>
<dbReference type="InterPro" id="IPR017853">
    <property type="entry name" value="GH"/>
</dbReference>
<evidence type="ECO:0000256" key="9">
    <source>
        <dbReference type="RuleBase" id="RU004468"/>
    </source>
</evidence>
<dbReference type="InterPro" id="IPR018120">
    <property type="entry name" value="Glyco_hydro_1_AS"/>
</dbReference>
<sequence length="521" mass="59812">MMNLQKMFLLPFSFFGLSFLFENALAGGKYIFDAFQDPKRDAFLWETFPEDFLWGAATSSYQIEGAWDADGKGPSIWDTFSHEGGRVYQNQTGDEASSSYHKLERDIEMLKELGVKAYRFSLSWPRILPNGTAKSFNKAGVDYYNRLLDALTEGGIQAMVTLYHWDLPQDLQDIGGWENEMMVGYFGDYADICFREFGDRVKLWVTFNEQIIFTTQGYEIGNHAPGLKHSGYGAYRAGHTTIKAHAQAWHIYDQRYRSKQQGKVSAVFLSNWFEPKTDSVGDKLAAKRATEINFGWFAHPILVDGDYPAHMKEYVANVSRLQGLTTSRLPEFTESEKKMIAGTYDFLGLNHYTTSYVSHRATADPRVASFTLDYDLELSEDEAWPKAASSWLSIVPWGLRRLLVWIKDRYGDMPIYITENGMSQSEMNTNDELRVKYFQSYINEMLKAHLIDGVNVKGYFAWSLMDNFEWAEGYREKFGLYQVDFDDPKRPRTPRASARAYGEIIKNNGFIQSGSKEKTEL</sequence>
<dbReference type="KEGG" id="aplc:110986641"/>
<proteinExistence type="inferred from homology"/>
<evidence type="ECO:0000313" key="12">
    <source>
        <dbReference type="RefSeq" id="XP_022104357.1"/>
    </source>
</evidence>
<dbReference type="FunFam" id="3.20.20.80:FF:000013">
    <property type="entry name" value="lactase-phlorizin hydrolase"/>
    <property type="match status" value="1"/>
</dbReference>
<evidence type="ECO:0000256" key="5">
    <source>
        <dbReference type="ARBA" id="ARBA00023180"/>
    </source>
</evidence>
<dbReference type="GeneID" id="110986641"/>
<evidence type="ECO:0000256" key="10">
    <source>
        <dbReference type="SAM" id="SignalP"/>
    </source>
</evidence>
<protein>
    <recommendedName>
        <fullName evidence="3">beta-glucosidase</fullName>
        <ecNumber evidence="3">3.2.1.21</ecNumber>
    </recommendedName>
</protein>
<dbReference type="AlphaFoldDB" id="A0A8B7ZH78"/>
<feature type="signal peptide" evidence="10">
    <location>
        <begin position="1"/>
        <end position="26"/>
    </location>
</feature>
<evidence type="ECO:0000256" key="3">
    <source>
        <dbReference type="ARBA" id="ARBA00012744"/>
    </source>
</evidence>
<evidence type="ECO:0000256" key="8">
    <source>
        <dbReference type="RuleBase" id="RU003690"/>
    </source>
</evidence>
<dbReference type="PROSITE" id="PS00653">
    <property type="entry name" value="GLYCOSYL_HYDROL_F1_2"/>
    <property type="match status" value="1"/>
</dbReference>
<dbReference type="InterPro" id="IPR001360">
    <property type="entry name" value="Glyco_hydro_1"/>
</dbReference>
<keyword evidence="10" id="KW-0732">Signal</keyword>
<keyword evidence="5" id="KW-0325">Glycoprotein</keyword>
<dbReference type="PANTHER" id="PTHR10353">
    <property type="entry name" value="GLYCOSYL HYDROLASE"/>
    <property type="match status" value="1"/>
</dbReference>
<feature type="chain" id="PRO_5034402373" description="beta-glucosidase" evidence="10">
    <location>
        <begin position="27"/>
        <end position="521"/>
    </location>
</feature>
<evidence type="ECO:0000256" key="2">
    <source>
        <dbReference type="ARBA" id="ARBA00011738"/>
    </source>
</evidence>
<dbReference type="GO" id="GO:0004553">
    <property type="term" value="F:hydrolase activity, hydrolyzing O-glycosyl compounds"/>
    <property type="evidence" value="ECO:0007669"/>
    <property type="project" value="InterPro"/>
</dbReference>
<comment type="similarity">
    <text evidence="1 8">Belongs to the glycosyl hydrolase 1 family.</text>
</comment>
<dbReference type="GO" id="GO:0005975">
    <property type="term" value="P:carbohydrate metabolic process"/>
    <property type="evidence" value="ECO:0007669"/>
    <property type="project" value="InterPro"/>
</dbReference>
<dbReference type="RefSeq" id="XP_022104357.1">
    <property type="nucleotide sequence ID" value="XM_022248665.1"/>
</dbReference>
<evidence type="ECO:0000256" key="1">
    <source>
        <dbReference type="ARBA" id="ARBA00010838"/>
    </source>
</evidence>
<feature type="active site" description="Nucleophile" evidence="7">
    <location>
        <position position="419"/>
    </location>
</feature>
<keyword evidence="6 9" id="KW-0326">Glycosidase</keyword>
<evidence type="ECO:0000313" key="11">
    <source>
        <dbReference type="Proteomes" id="UP000694845"/>
    </source>
</evidence>
<comment type="subunit">
    <text evidence="2">Homodimer.</text>
</comment>
<dbReference type="SUPFAM" id="SSF51445">
    <property type="entry name" value="(Trans)glycosidases"/>
    <property type="match status" value="1"/>
</dbReference>